<dbReference type="GO" id="GO:0009055">
    <property type="term" value="F:electron transfer activity"/>
    <property type="evidence" value="ECO:0007669"/>
    <property type="project" value="InterPro"/>
</dbReference>
<dbReference type="EMBL" id="SZYD01000009">
    <property type="protein sequence ID" value="KAD5317766.1"/>
    <property type="molecule type" value="Genomic_DNA"/>
</dbReference>
<dbReference type="FunFam" id="2.60.40.420:FF:000034">
    <property type="entry name" value="Cupredoxin superfamily protein"/>
    <property type="match status" value="1"/>
</dbReference>
<comment type="caution">
    <text evidence="5">The sequence shown here is derived from an EMBL/GenBank/DDBJ whole genome shotgun (WGS) entry which is preliminary data.</text>
</comment>
<dbReference type="SUPFAM" id="SSF49503">
    <property type="entry name" value="Cupredoxins"/>
    <property type="match status" value="1"/>
</dbReference>
<dbReference type="Pfam" id="PF02298">
    <property type="entry name" value="Cu_bind_like"/>
    <property type="match status" value="1"/>
</dbReference>
<evidence type="ECO:0000256" key="1">
    <source>
        <dbReference type="ARBA" id="ARBA00023157"/>
    </source>
</evidence>
<keyword evidence="2" id="KW-0325">Glycoprotein</keyword>
<dbReference type="Gene3D" id="2.60.40.420">
    <property type="entry name" value="Cupredoxins - blue copper proteins"/>
    <property type="match status" value="1"/>
</dbReference>
<evidence type="ECO:0000313" key="5">
    <source>
        <dbReference type="EMBL" id="KAD5317766.1"/>
    </source>
</evidence>
<reference evidence="5 6" key="1">
    <citation type="submission" date="2019-05" db="EMBL/GenBank/DDBJ databases">
        <title>Mikania micrantha, genome provides insights into the molecular mechanism of rapid growth.</title>
        <authorList>
            <person name="Liu B."/>
        </authorList>
    </citation>
    <scope>NUCLEOTIDE SEQUENCE [LARGE SCALE GENOMIC DNA]</scope>
    <source>
        <strain evidence="5">NLD-2019</strain>
        <tissue evidence="5">Leaf</tissue>
    </source>
</reference>
<evidence type="ECO:0000256" key="2">
    <source>
        <dbReference type="ARBA" id="ARBA00023180"/>
    </source>
</evidence>
<protein>
    <recommendedName>
        <fullName evidence="4">Phytocyanin domain-containing protein</fullName>
    </recommendedName>
</protein>
<name>A0A5N6NSM7_9ASTR</name>
<evidence type="ECO:0000259" key="4">
    <source>
        <dbReference type="PROSITE" id="PS51485"/>
    </source>
</evidence>
<feature type="signal peptide" evidence="3">
    <location>
        <begin position="1"/>
        <end position="20"/>
    </location>
</feature>
<dbReference type="GO" id="GO:0005886">
    <property type="term" value="C:plasma membrane"/>
    <property type="evidence" value="ECO:0007669"/>
    <property type="project" value="TreeGrafter"/>
</dbReference>
<evidence type="ECO:0000313" key="6">
    <source>
        <dbReference type="Proteomes" id="UP000326396"/>
    </source>
</evidence>
<proteinExistence type="predicted"/>
<evidence type="ECO:0000256" key="3">
    <source>
        <dbReference type="SAM" id="SignalP"/>
    </source>
</evidence>
<sequence>MTAFIPNMPILMAILVTTMGFQCLAREHVVGDHDGWSHPRYPEFYAEWASLHTLNVGDTLYFNFSKETHDVAEVPQVAYDQCHTKGANIILKSGPGTVRLTGGGAYHYISTHKGDCDMHQKLAIYVHPKTRNPCVFFESKNDKPKKETKTSFFLLCLPSLW</sequence>
<feature type="chain" id="PRO_5024310876" description="Phytocyanin domain-containing protein" evidence="3">
    <location>
        <begin position="21"/>
        <end position="161"/>
    </location>
</feature>
<keyword evidence="1" id="KW-1015">Disulfide bond</keyword>
<dbReference type="InterPro" id="IPR008972">
    <property type="entry name" value="Cupredoxin"/>
</dbReference>
<organism evidence="5 6">
    <name type="scientific">Mikania micrantha</name>
    <name type="common">bitter vine</name>
    <dbReference type="NCBI Taxonomy" id="192012"/>
    <lineage>
        <taxon>Eukaryota</taxon>
        <taxon>Viridiplantae</taxon>
        <taxon>Streptophyta</taxon>
        <taxon>Embryophyta</taxon>
        <taxon>Tracheophyta</taxon>
        <taxon>Spermatophyta</taxon>
        <taxon>Magnoliopsida</taxon>
        <taxon>eudicotyledons</taxon>
        <taxon>Gunneridae</taxon>
        <taxon>Pentapetalae</taxon>
        <taxon>asterids</taxon>
        <taxon>campanulids</taxon>
        <taxon>Asterales</taxon>
        <taxon>Asteraceae</taxon>
        <taxon>Asteroideae</taxon>
        <taxon>Heliantheae alliance</taxon>
        <taxon>Eupatorieae</taxon>
        <taxon>Mikania</taxon>
    </lineage>
</organism>
<dbReference type="OrthoDB" id="5421909at2759"/>
<dbReference type="PANTHER" id="PTHR33021">
    <property type="entry name" value="BLUE COPPER PROTEIN"/>
    <property type="match status" value="1"/>
</dbReference>
<accession>A0A5N6NSM7</accession>
<gene>
    <name evidence="5" type="ORF">E3N88_17712</name>
</gene>
<feature type="domain" description="Phytocyanin" evidence="4">
    <location>
        <begin position="26"/>
        <end position="128"/>
    </location>
</feature>
<dbReference type="InterPro" id="IPR003245">
    <property type="entry name" value="Phytocyanin_dom"/>
</dbReference>
<dbReference type="PROSITE" id="PS51485">
    <property type="entry name" value="PHYTOCYANIN"/>
    <property type="match status" value="1"/>
</dbReference>
<dbReference type="InterPro" id="IPR039391">
    <property type="entry name" value="Phytocyanin-like"/>
</dbReference>
<keyword evidence="6" id="KW-1185">Reference proteome</keyword>
<dbReference type="AlphaFoldDB" id="A0A5N6NSM7"/>
<keyword evidence="3" id="KW-0732">Signal</keyword>
<dbReference type="Proteomes" id="UP000326396">
    <property type="component" value="Linkage Group LG17"/>
</dbReference>
<dbReference type="PANTHER" id="PTHR33021:SF543">
    <property type="entry name" value="PHYTOCYANIN DOMAIN, CUPREDOXIN"/>
    <property type="match status" value="1"/>
</dbReference>